<dbReference type="AlphaFoldDB" id="A0AAD7HF21"/>
<proteinExistence type="predicted"/>
<dbReference type="Proteomes" id="UP001215598">
    <property type="component" value="Unassembled WGS sequence"/>
</dbReference>
<protein>
    <submittedName>
        <fullName evidence="1">Uncharacterized protein</fullName>
    </submittedName>
</protein>
<organism evidence="1 2">
    <name type="scientific">Mycena metata</name>
    <dbReference type="NCBI Taxonomy" id="1033252"/>
    <lineage>
        <taxon>Eukaryota</taxon>
        <taxon>Fungi</taxon>
        <taxon>Dikarya</taxon>
        <taxon>Basidiomycota</taxon>
        <taxon>Agaricomycotina</taxon>
        <taxon>Agaricomycetes</taxon>
        <taxon>Agaricomycetidae</taxon>
        <taxon>Agaricales</taxon>
        <taxon>Marasmiineae</taxon>
        <taxon>Mycenaceae</taxon>
        <taxon>Mycena</taxon>
    </lineage>
</organism>
<name>A0AAD7HF21_9AGAR</name>
<comment type="caution">
    <text evidence="1">The sequence shown here is derived from an EMBL/GenBank/DDBJ whole genome shotgun (WGS) entry which is preliminary data.</text>
</comment>
<evidence type="ECO:0000313" key="2">
    <source>
        <dbReference type="Proteomes" id="UP001215598"/>
    </source>
</evidence>
<gene>
    <name evidence="1" type="ORF">B0H16DRAFT_1475043</name>
</gene>
<evidence type="ECO:0000313" key="1">
    <source>
        <dbReference type="EMBL" id="KAJ7719307.1"/>
    </source>
</evidence>
<accession>A0AAD7HF21</accession>
<dbReference type="EMBL" id="JARKIB010000254">
    <property type="protein sequence ID" value="KAJ7719307.1"/>
    <property type="molecule type" value="Genomic_DNA"/>
</dbReference>
<reference evidence="1" key="1">
    <citation type="submission" date="2023-03" db="EMBL/GenBank/DDBJ databases">
        <title>Massive genome expansion in bonnet fungi (Mycena s.s.) driven by repeated elements and novel gene families across ecological guilds.</title>
        <authorList>
            <consortium name="Lawrence Berkeley National Laboratory"/>
            <person name="Harder C.B."/>
            <person name="Miyauchi S."/>
            <person name="Viragh M."/>
            <person name="Kuo A."/>
            <person name="Thoen E."/>
            <person name="Andreopoulos B."/>
            <person name="Lu D."/>
            <person name="Skrede I."/>
            <person name="Drula E."/>
            <person name="Henrissat B."/>
            <person name="Morin E."/>
            <person name="Kohler A."/>
            <person name="Barry K."/>
            <person name="LaButti K."/>
            <person name="Morin E."/>
            <person name="Salamov A."/>
            <person name="Lipzen A."/>
            <person name="Mereny Z."/>
            <person name="Hegedus B."/>
            <person name="Baldrian P."/>
            <person name="Stursova M."/>
            <person name="Weitz H."/>
            <person name="Taylor A."/>
            <person name="Grigoriev I.V."/>
            <person name="Nagy L.G."/>
            <person name="Martin F."/>
            <person name="Kauserud H."/>
        </authorList>
    </citation>
    <scope>NUCLEOTIDE SEQUENCE</scope>
    <source>
        <strain evidence="1">CBHHK182m</strain>
    </source>
</reference>
<keyword evidence="2" id="KW-1185">Reference proteome</keyword>
<sequence length="121" mass="13222">MHSTSTVVAPKQCTSEVPVVAPTTRTAVETKPVNNNGPQCAECGWRGGNHAPNCLFRTPLISPSPLCLTILQGNRLNHRCLDRQYTLATILICVRDKGNLEIWCARQMLGQGLLQGRQVVS</sequence>